<dbReference type="EMBL" id="JYNV01000091">
    <property type="protein sequence ID" value="KZM26840.1"/>
    <property type="molecule type" value="Genomic_DNA"/>
</dbReference>
<dbReference type="PROSITE" id="PS50280">
    <property type="entry name" value="SET"/>
    <property type="match status" value="1"/>
</dbReference>
<evidence type="ECO:0000313" key="2">
    <source>
        <dbReference type="Proteomes" id="UP000076837"/>
    </source>
</evidence>
<dbReference type="AlphaFoldDB" id="A0A163K8C4"/>
<reference evidence="1 2" key="1">
    <citation type="journal article" date="2016" name="Sci. Rep.">
        <title>Draft genome sequencing and secretome analysis of fungal phytopathogen Ascochyta rabiei provides insight into the necrotrophic effector repertoire.</title>
        <authorList>
            <person name="Verma S."/>
            <person name="Gazara R.K."/>
            <person name="Nizam S."/>
            <person name="Parween S."/>
            <person name="Chattopadhyay D."/>
            <person name="Verma P.K."/>
        </authorList>
    </citation>
    <scope>NUCLEOTIDE SEQUENCE [LARGE SCALE GENOMIC DNA]</scope>
    <source>
        <strain evidence="1 2">ArDII</strain>
    </source>
</reference>
<dbReference type="SMART" id="SM00317">
    <property type="entry name" value="SET"/>
    <property type="match status" value="1"/>
</dbReference>
<sequence length="467" mass="52915">MTSLVPLYILISYSIIVMVFNMKGAVSFGLFSGAVALNHNKLDHVPQQALLQDPFASDPLVDAVLRDGEYHITTSAPLEVPFKSNISTTLEEARRTASKQENFPWTFWPECFSNENTPEPYCLFSDQSFANGRGIFIVTTEPLAYGMLQKQAFQNPSSLHRSNQYANPPFVQHEFPIKGRGLVANKTLFRGDQIFASTPLLITDSDTYKLSEQERLDLLYRGVESLPEASRKSFWELLDHFKGDPVDDRINTNNFEVVVDEVSQAALFPEIAMLNHDCRPNAAYFWDEETLTHYVHAMRTIQPGEEITISYIDSEMDRAHRMQRLERNWGFKCDCSACTAHPSLTAESDARLYQIADLVELLNDWTPSSSATPEMAEALVSMYDQERLWAYQATAYKHAAEVYSSFGNKHLAIKYARLSTEFSILDKGFSDGDVKEMRKMANEPEMSWSWNKRVGLKKSGCGCGKAH</sequence>
<dbReference type="InterPro" id="IPR053185">
    <property type="entry name" value="SET_domain_protein"/>
</dbReference>
<dbReference type="InterPro" id="IPR001214">
    <property type="entry name" value="SET_dom"/>
</dbReference>
<dbReference type="STRING" id="5454.A0A163K8C4"/>
<accession>A0A163K8C4</accession>
<gene>
    <name evidence="1" type="ORF">ST47_g2004</name>
</gene>
<proteinExistence type="predicted"/>
<dbReference type="PANTHER" id="PTHR47332:SF6">
    <property type="entry name" value="SET DOMAIN-CONTAINING PROTEIN"/>
    <property type="match status" value="1"/>
</dbReference>
<keyword evidence="2" id="KW-1185">Reference proteome</keyword>
<protein>
    <submittedName>
        <fullName evidence="1">Uncharacterized protein</fullName>
    </submittedName>
</protein>
<organism evidence="1 2">
    <name type="scientific">Didymella rabiei</name>
    <name type="common">Chickpea ascochyta blight fungus</name>
    <name type="synonym">Mycosphaerella rabiei</name>
    <dbReference type="NCBI Taxonomy" id="5454"/>
    <lineage>
        <taxon>Eukaryota</taxon>
        <taxon>Fungi</taxon>
        <taxon>Dikarya</taxon>
        <taxon>Ascomycota</taxon>
        <taxon>Pezizomycotina</taxon>
        <taxon>Dothideomycetes</taxon>
        <taxon>Pleosporomycetidae</taxon>
        <taxon>Pleosporales</taxon>
        <taxon>Pleosporineae</taxon>
        <taxon>Didymellaceae</taxon>
        <taxon>Ascochyta</taxon>
    </lineage>
</organism>
<dbReference type="OrthoDB" id="1028014at2759"/>
<name>A0A163K8C4_DIDRA</name>
<comment type="caution">
    <text evidence="1">The sequence shown here is derived from an EMBL/GenBank/DDBJ whole genome shotgun (WGS) entry which is preliminary data.</text>
</comment>
<dbReference type="Pfam" id="PF00856">
    <property type="entry name" value="SET"/>
    <property type="match status" value="1"/>
</dbReference>
<evidence type="ECO:0000313" key="1">
    <source>
        <dbReference type="EMBL" id="KZM26840.1"/>
    </source>
</evidence>
<dbReference type="InterPro" id="IPR046341">
    <property type="entry name" value="SET_dom_sf"/>
</dbReference>
<dbReference type="Proteomes" id="UP000076837">
    <property type="component" value="Unassembled WGS sequence"/>
</dbReference>
<dbReference type="SUPFAM" id="SSF82199">
    <property type="entry name" value="SET domain"/>
    <property type="match status" value="1"/>
</dbReference>
<dbReference type="CDD" id="cd20071">
    <property type="entry name" value="SET_SMYD"/>
    <property type="match status" value="1"/>
</dbReference>
<dbReference type="Gene3D" id="2.170.270.10">
    <property type="entry name" value="SET domain"/>
    <property type="match status" value="1"/>
</dbReference>
<dbReference type="PANTHER" id="PTHR47332">
    <property type="entry name" value="SET DOMAIN-CONTAINING PROTEIN 5"/>
    <property type="match status" value="1"/>
</dbReference>